<dbReference type="PANTHER" id="PTHR46855">
    <property type="entry name" value="OSJNBB0038F03.10 PROTEIN"/>
    <property type="match status" value="1"/>
</dbReference>
<dbReference type="PROSITE" id="PS50114">
    <property type="entry name" value="GATA_ZN_FINGER_2"/>
    <property type="match status" value="1"/>
</dbReference>
<keyword evidence="4" id="KW-0863">Zinc-finger</keyword>
<feature type="region of interest" description="Disordered" evidence="5">
    <location>
        <begin position="226"/>
        <end position="249"/>
    </location>
</feature>
<dbReference type="GO" id="GO:0043565">
    <property type="term" value="F:sequence-specific DNA binding"/>
    <property type="evidence" value="ECO:0007669"/>
    <property type="project" value="InterPro"/>
</dbReference>
<dbReference type="SMART" id="SM00401">
    <property type="entry name" value="ZnF_GATA"/>
    <property type="match status" value="1"/>
</dbReference>
<evidence type="ECO:0000259" key="6">
    <source>
        <dbReference type="PROSITE" id="PS50114"/>
    </source>
</evidence>
<evidence type="ECO:0000313" key="8">
    <source>
        <dbReference type="Proteomes" id="UP000233551"/>
    </source>
</evidence>
<evidence type="ECO:0000256" key="2">
    <source>
        <dbReference type="ARBA" id="ARBA00023125"/>
    </source>
</evidence>
<dbReference type="SUPFAM" id="SSF57716">
    <property type="entry name" value="Glucocorticoid receptor-like (DNA-binding domain)"/>
    <property type="match status" value="1"/>
</dbReference>
<dbReference type="Pfam" id="PF00320">
    <property type="entry name" value="GATA"/>
    <property type="match status" value="1"/>
</dbReference>
<keyword evidence="4" id="KW-0479">Metal-binding</keyword>
<dbReference type="CDD" id="cd00202">
    <property type="entry name" value="ZnF_GATA"/>
    <property type="match status" value="1"/>
</dbReference>
<evidence type="ECO:0000256" key="5">
    <source>
        <dbReference type="SAM" id="MobiDB-lite"/>
    </source>
</evidence>
<proteinExistence type="predicted"/>
<evidence type="ECO:0000256" key="4">
    <source>
        <dbReference type="PROSITE-ProRule" id="PRU00094"/>
    </source>
</evidence>
<gene>
    <name evidence="7" type="ORF">CRG98_026566</name>
</gene>
<accession>A0A2I0JBG5</accession>
<dbReference type="InterPro" id="IPR044589">
    <property type="entry name" value="GATA26/27"/>
</dbReference>
<keyword evidence="4" id="KW-0862">Zinc</keyword>
<dbReference type="EMBL" id="PGOL01001887">
    <property type="protein sequence ID" value="PKI52986.1"/>
    <property type="molecule type" value="Genomic_DNA"/>
</dbReference>
<evidence type="ECO:0000256" key="3">
    <source>
        <dbReference type="ARBA" id="ARBA00023163"/>
    </source>
</evidence>
<dbReference type="Proteomes" id="UP000233551">
    <property type="component" value="Unassembled WGS sequence"/>
</dbReference>
<keyword evidence="1" id="KW-0805">Transcription regulation</keyword>
<sequence>MRKQGPCCHCGAKETPLWRNGPLEKPVLCNACGSRWRIRGTLENYVPKRGHGGGRRRSRKMGYVIHDVNVDKTIPTSTIGTERAIGKGKNTSTSCAMNANRTSESEICTINRSTSESVTSDSQKIIFHIVIKSEDEEDDDDGITDSGKDEGPSEADNEVPSPTGAFAHIKSLHRELLKLYIEEKSSMEEEEEAVLIDNVNSFMYENEIMYGSYLLKPPLPNISPTEEAALKGSASSSSSVNQLDAKEETPPLVVAGSMDKVQTRSASHTPANIAEFPDQEALDDESIAEMFFPHASFASDGDH</sequence>
<dbReference type="PROSITE" id="PS00344">
    <property type="entry name" value="GATA_ZN_FINGER_1"/>
    <property type="match status" value="1"/>
</dbReference>
<evidence type="ECO:0000256" key="1">
    <source>
        <dbReference type="ARBA" id="ARBA00023015"/>
    </source>
</evidence>
<reference evidence="7 8" key="1">
    <citation type="submission" date="2017-11" db="EMBL/GenBank/DDBJ databases">
        <title>De-novo sequencing of pomegranate (Punica granatum L.) genome.</title>
        <authorList>
            <person name="Akparov Z."/>
            <person name="Amiraslanov A."/>
            <person name="Hajiyeva S."/>
            <person name="Abbasov M."/>
            <person name="Kaur K."/>
            <person name="Hamwieh A."/>
            <person name="Solovyev V."/>
            <person name="Salamov A."/>
            <person name="Braich B."/>
            <person name="Kosarev P."/>
            <person name="Mahmoud A."/>
            <person name="Hajiyev E."/>
            <person name="Babayeva S."/>
            <person name="Izzatullayeva V."/>
            <person name="Mammadov A."/>
            <person name="Mammadov A."/>
            <person name="Sharifova S."/>
            <person name="Ojaghi J."/>
            <person name="Eynullazada K."/>
            <person name="Bayramov B."/>
            <person name="Abdulazimova A."/>
            <person name="Shahmuradov I."/>
        </authorList>
    </citation>
    <scope>NUCLEOTIDE SEQUENCE [LARGE SCALE GENOMIC DNA]</scope>
    <source>
        <strain evidence="8">cv. AG2017</strain>
        <tissue evidence="7">Leaf</tissue>
    </source>
</reference>
<dbReference type="STRING" id="22663.A0A2I0JBG5"/>
<dbReference type="PANTHER" id="PTHR46855:SF21">
    <property type="entry name" value="GATA ZINC FINGER PROTEIN"/>
    <property type="match status" value="1"/>
</dbReference>
<dbReference type="InterPro" id="IPR013088">
    <property type="entry name" value="Znf_NHR/GATA"/>
</dbReference>
<dbReference type="Gene3D" id="3.30.50.10">
    <property type="entry name" value="Erythroid Transcription Factor GATA-1, subunit A"/>
    <property type="match status" value="1"/>
</dbReference>
<dbReference type="GO" id="GO:0006355">
    <property type="term" value="P:regulation of DNA-templated transcription"/>
    <property type="evidence" value="ECO:0007669"/>
    <property type="project" value="InterPro"/>
</dbReference>
<keyword evidence="8" id="KW-1185">Reference proteome</keyword>
<feature type="region of interest" description="Disordered" evidence="5">
    <location>
        <begin position="136"/>
        <end position="164"/>
    </location>
</feature>
<keyword evidence="2" id="KW-0238">DNA-binding</keyword>
<keyword evidence="3" id="KW-0804">Transcription</keyword>
<comment type="caution">
    <text evidence="7">The sequence shown here is derived from an EMBL/GenBank/DDBJ whole genome shotgun (WGS) entry which is preliminary data.</text>
</comment>
<dbReference type="AlphaFoldDB" id="A0A2I0JBG5"/>
<organism evidence="7 8">
    <name type="scientific">Punica granatum</name>
    <name type="common">Pomegranate</name>
    <dbReference type="NCBI Taxonomy" id="22663"/>
    <lineage>
        <taxon>Eukaryota</taxon>
        <taxon>Viridiplantae</taxon>
        <taxon>Streptophyta</taxon>
        <taxon>Embryophyta</taxon>
        <taxon>Tracheophyta</taxon>
        <taxon>Spermatophyta</taxon>
        <taxon>Magnoliopsida</taxon>
        <taxon>eudicotyledons</taxon>
        <taxon>Gunneridae</taxon>
        <taxon>Pentapetalae</taxon>
        <taxon>rosids</taxon>
        <taxon>malvids</taxon>
        <taxon>Myrtales</taxon>
        <taxon>Lythraceae</taxon>
        <taxon>Punica</taxon>
    </lineage>
</organism>
<feature type="domain" description="GATA-type" evidence="6">
    <location>
        <begin position="1"/>
        <end position="57"/>
    </location>
</feature>
<dbReference type="GO" id="GO:0008270">
    <property type="term" value="F:zinc ion binding"/>
    <property type="evidence" value="ECO:0007669"/>
    <property type="project" value="UniProtKB-KW"/>
</dbReference>
<evidence type="ECO:0000313" key="7">
    <source>
        <dbReference type="EMBL" id="PKI52986.1"/>
    </source>
</evidence>
<dbReference type="InterPro" id="IPR000679">
    <property type="entry name" value="Znf_GATA"/>
</dbReference>
<name>A0A2I0JBG5_PUNGR</name>
<protein>
    <recommendedName>
        <fullName evidence="6">GATA-type domain-containing protein</fullName>
    </recommendedName>
</protein>